<gene>
    <name evidence="2" type="ORF">ElyMa_001867900</name>
</gene>
<feature type="region of interest" description="Disordered" evidence="1">
    <location>
        <begin position="30"/>
        <end position="58"/>
    </location>
</feature>
<evidence type="ECO:0000313" key="3">
    <source>
        <dbReference type="Proteomes" id="UP000762676"/>
    </source>
</evidence>
<dbReference type="Proteomes" id="UP000762676">
    <property type="component" value="Unassembled WGS sequence"/>
</dbReference>
<name>A0AAV4ENG4_9GAST</name>
<proteinExistence type="predicted"/>
<protein>
    <submittedName>
        <fullName evidence="2">Uncharacterized protein</fullName>
    </submittedName>
</protein>
<dbReference type="EMBL" id="BMAT01003789">
    <property type="protein sequence ID" value="GFR62297.1"/>
    <property type="molecule type" value="Genomic_DNA"/>
</dbReference>
<comment type="caution">
    <text evidence="2">The sequence shown here is derived from an EMBL/GenBank/DDBJ whole genome shotgun (WGS) entry which is preliminary data.</text>
</comment>
<evidence type="ECO:0000313" key="2">
    <source>
        <dbReference type="EMBL" id="GFR62297.1"/>
    </source>
</evidence>
<accession>A0AAV4ENG4</accession>
<evidence type="ECO:0000256" key="1">
    <source>
        <dbReference type="SAM" id="MobiDB-lite"/>
    </source>
</evidence>
<keyword evidence="3" id="KW-1185">Reference proteome</keyword>
<dbReference type="AlphaFoldDB" id="A0AAV4ENG4"/>
<organism evidence="2 3">
    <name type="scientific">Elysia marginata</name>
    <dbReference type="NCBI Taxonomy" id="1093978"/>
    <lineage>
        <taxon>Eukaryota</taxon>
        <taxon>Metazoa</taxon>
        <taxon>Spiralia</taxon>
        <taxon>Lophotrochozoa</taxon>
        <taxon>Mollusca</taxon>
        <taxon>Gastropoda</taxon>
        <taxon>Heterobranchia</taxon>
        <taxon>Euthyneura</taxon>
        <taxon>Panpulmonata</taxon>
        <taxon>Sacoglossa</taxon>
        <taxon>Placobranchoidea</taxon>
        <taxon>Plakobranchidae</taxon>
        <taxon>Elysia</taxon>
    </lineage>
</organism>
<reference evidence="2 3" key="1">
    <citation type="journal article" date="2021" name="Elife">
        <title>Chloroplast acquisition without the gene transfer in kleptoplastic sea slugs, Plakobranchus ocellatus.</title>
        <authorList>
            <person name="Maeda T."/>
            <person name="Takahashi S."/>
            <person name="Yoshida T."/>
            <person name="Shimamura S."/>
            <person name="Takaki Y."/>
            <person name="Nagai Y."/>
            <person name="Toyoda A."/>
            <person name="Suzuki Y."/>
            <person name="Arimoto A."/>
            <person name="Ishii H."/>
            <person name="Satoh N."/>
            <person name="Nishiyama T."/>
            <person name="Hasebe M."/>
            <person name="Maruyama T."/>
            <person name="Minagawa J."/>
            <person name="Obokata J."/>
            <person name="Shigenobu S."/>
        </authorList>
    </citation>
    <scope>NUCLEOTIDE SEQUENCE [LARGE SCALE GENOMIC DNA]</scope>
</reference>
<sequence>MVWHTDHVSRHAEKRLDEYSVDAELGINSSCQSPPLWPSGKDTRSEIGRYGFDPEPSQTKDFKIGISS</sequence>